<gene>
    <name evidence="1" type="ORF">EYB53_000055</name>
</gene>
<dbReference type="EMBL" id="SIJK02000001">
    <property type="protein sequence ID" value="MBP1464089.1"/>
    <property type="molecule type" value="Genomic_DNA"/>
</dbReference>
<protein>
    <submittedName>
        <fullName evidence="1">Uncharacterized protein</fullName>
    </submittedName>
</protein>
<accession>A0ABS4D3S3</accession>
<sequence length="102" mass="11617">MIVDIELTRRAHDRYVARALQFPDVEVEAVSREAALAQIREALTARRRAGTEIVQITIENGSAALQTVWPRHAGTFPDDEAYRLMLADVERQRRELDEDSQA</sequence>
<reference evidence="1 2" key="1">
    <citation type="submission" date="2021-03" db="EMBL/GenBank/DDBJ databases">
        <authorList>
            <person name="Grouzdev D.S."/>
        </authorList>
    </citation>
    <scope>NUCLEOTIDE SEQUENCE [LARGE SCALE GENOMIC DNA]</scope>
    <source>
        <strain evidence="1 2">M50-1</strain>
    </source>
</reference>
<evidence type="ECO:0000313" key="1">
    <source>
        <dbReference type="EMBL" id="MBP1464089.1"/>
    </source>
</evidence>
<keyword evidence="2" id="KW-1185">Reference proteome</keyword>
<proteinExistence type="predicted"/>
<dbReference type="Proteomes" id="UP001193081">
    <property type="component" value="Unassembled WGS sequence"/>
</dbReference>
<dbReference type="RefSeq" id="WP_135475441.1">
    <property type="nucleotide sequence ID" value="NZ_SIJK02000001.1"/>
</dbReference>
<organism evidence="1 2">
    <name type="scientific">Candidatus Chloroploca mongolica</name>
    <dbReference type="NCBI Taxonomy" id="2528176"/>
    <lineage>
        <taxon>Bacteria</taxon>
        <taxon>Bacillati</taxon>
        <taxon>Chloroflexota</taxon>
        <taxon>Chloroflexia</taxon>
        <taxon>Chloroflexales</taxon>
        <taxon>Chloroflexineae</taxon>
        <taxon>Oscillochloridaceae</taxon>
        <taxon>Candidatus Chloroploca</taxon>
    </lineage>
</organism>
<comment type="caution">
    <text evidence="1">The sequence shown here is derived from an EMBL/GenBank/DDBJ whole genome shotgun (WGS) entry which is preliminary data.</text>
</comment>
<evidence type="ECO:0000313" key="2">
    <source>
        <dbReference type="Proteomes" id="UP001193081"/>
    </source>
</evidence>
<name>A0ABS4D3S3_9CHLR</name>